<keyword evidence="4" id="KW-0830">Ubiquinone</keyword>
<name>A0A419TB19_9FIRM</name>
<evidence type="ECO:0000256" key="2">
    <source>
        <dbReference type="SAM" id="Phobius"/>
    </source>
</evidence>
<reference evidence="4 5" key="1">
    <citation type="submission" date="2016-08" db="EMBL/GenBank/DDBJ databases">
        <title>Novel Firmicutes and Novel Genomes.</title>
        <authorList>
            <person name="Poppleton D.I."/>
            <person name="Gribaldo S."/>
        </authorList>
    </citation>
    <scope>NUCLEOTIDE SEQUENCE [LARGE SCALE GENOMIC DNA]</scope>
    <source>
        <strain evidence="4 5">CTT3</strain>
    </source>
</reference>
<sequence length="556" mass="64486">MKINRIERSYKNLKRYREIAKVLTKYGFSFLTEKVDKSFPFNRYFFKASKELYKNYSRAERIRLAFEELGPTFIKLGQILSTRYDILPKDIVEELSQLQDRVKEFDYEIAKEIIENELETEIENIFEHFNKIPIASASIGQVYKANLKNGDKVVVKIQRPNIQKIINTDIDILYFIAHMLDEHFSKRSPVKAVEIVKEFSYFIKKELDYTYEAQNCDSFRENFKNDNRVYIPKIYWEYTTKRVLVMEEIKGVKVSNIKEIEKLGWDKEKIARLGAKIFMEQVFIHGLFHGDPHPGNVLVINENKVGFIDFGIVGYIDKKTLDLIISLLRAGINRDIERIIYKLSRMEVITDKTDKMGLEKDLYYLVNYYYNVPLKKLSLGNAFNELLQIAYKHKLKMPSQLALLLKTIIIVEGTGKKLNPKFNLTNISNEVLKNMQLNRLKPKNLLKGITNISTSYYDDIKFIPKQIISILSKLEKDKIKLYVQLKGLKDLEDEINNMTNRISLSLLVSSIIIGSSLVIQANIGPKLLGMSAFGLIGYATSGVLGLFLIISILLKK</sequence>
<gene>
    <name evidence="4" type="ORF">BET03_02155</name>
</gene>
<protein>
    <submittedName>
        <fullName evidence="4">Ubiquinone biosynthesis protein UbiB</fullName>
    </submittedName>
</protein>
<dbReference type="GO" id="GO:0004672">
    <property type="term" value="F:protein kinase activity"/>
    <property type="evidence" value="ECO:0007669"/>
    <property type="project" value="InterPro"/>
</dbReference>
<evidence type="ECO:0000256" key="1">
    <source>
        <dbReference type="ARBA" id="ARBA00009670"/>
    </source>
</evidence>
<dbReference type="OrthoDB" id="9795390at2"/>
<dbReference type="PANTHER" id="PTHR10566">
    <property type="entry name" value="CHAPERONE-ACTIVITY OF BC1 COMPLEX CABC1 -RELATED"/>
    <property type="match status" value="1"/>
</dbReference>
<dbReference type="GO" id="GO:0005524">
    <property type="term" value="F:ATP binding"/>
    <property type="evidence" value="ECO:0007669"/>
    <property type="project" value="InterPro"/>
</dbReference>
<dbReference type="PROSITE" id="PS50011">
    <property type="entry name" value="PROTEIN_KINASE_DOM"/>
    <property type="match status" value="1"/>
</dbReference>
<dbReference type="PANTHER" id="PTHR10566:SF113">
    <property type="entry name" value="PROTEIN ACTIVITY OF BC1 COMPLEX KINASE 7, CHLOROPLASTIC"/>
    <property type="match status" value="1"/>
</dbReference>
<evidence type="ECO:0000259" key="3">
    <source>
        <dbReference type="PROSITE" id="PS50011"/>
    </source>
</evidence>
<feature type="transmembrane region" description="Helical" evidence="2">
    <location>
        <begin position="535"/>
        <end position="554"/>
    </location>
</feature>
<evidence type="ECO:0000313" key="4">
    <source>
        <dbReference type="EMBL" id="RKD34652.1"/>
    </source>
</evidence>
<keyword evidence="2" id="KW-0812">Transmembrane</keyword>
<keyword evidence="5" id="KW-1185">Reference proteome</keyword>
<dbReference type="CDD" id="cd05121">
    <property type="entry name" value="ABC1_ADCK3-like"/>
    <property type="match status" value="1"/>
</dbReference>
<dbReference type="InterPro" id="IPR000719">
    <property type="entry name" value="Prot_kinase_dom"/>
</dbReference>
<dbReference type="Pfam" id="PF03109">
    <property type="entry name" value="ABC1"/>
    <property type="match status" value="1"/>
</dbReference>
<proteinExistence type="inferred from homology"/>
<dbReference type="Gene3D" id="1.10.510.10">
    <property type="entry name" value="Transferase(Phosphotransferase) domain 1"/>
    <property type="match status" value="1"/>
</dbReference>
<dbReference type="RefSeq" id="WP_120166766.1">
    <property type="nucleotide sequence ID" value="NZ_MCIB01000001.1"/>
</dbReference>
<comment type="similarity">
    <text evidence="1">Belongs to the protein kinase superfamily. ADCK protein kinase family.</text>
</comment>
<dbReference type="InterPro" id="IPR011009">
    <property type="entry name" value="Kinase-like_dom_sf"/>
</dbReference>
<dbReference type="InterPro" id="IPR050154">
    <property type="entry name" value="UbiB_kinase"/>
</dbReference>
<keyword evidence="2" id="KW-0472">Membrane</keyword>
<dbReference type="SUPFAM" id="SSF56112">
    <property type="entry name" value="Protein kinase-like (PK-like)"/>
    <property type="match status" value="1"/>
</dbReference>
<accession>A0A419TB19</accession>
<evidence type="ECO:0000313" key="5">
    <source>
        <dbReference type="Proteomes" id="UP000284177"/>
    </source>
</evidence>
<dbReference type="Proteomes" id="UP000284177">
    <property type="component" value="Unassembled WGS sequence"/>
</dbReference>
<dbReference type="EMBL" id="MCIB01000001">
    <property type="protein sequence ID" value="RKD34652.1"/>
    <property type="molecule type" value="Genomic_DNA"/>
</dbReference>
<keyword evidence="2" id="KW-1133">Transmembrane helix</keyword>
<organism evidence="4 5">
    <name type="scientific">Thermohalobacter berrensis</name>
    <dbReference type="NCBI Taxonomy" id="99594"/>
    <lineage>
        <taxon>Bacteria</taxon>
        <taxon>Bacillati</taxon>
        <taxon>Bacillota</taxon>
        <taxon>Tissierellia</taxon>
        <taxon>Tissierellales</taxon>
        <taxon>Thermohalobacteraceae</taxon>
        <taxon>Thermohalobacter</taxon>
    </lineage>
</organism>
<dbReference type="AlphaFoldDB" id="A0A419TB19"/>
<dbReference type="InterPro" id="IPR004147">
    <property type="entry name" value="ABC1_dom"/>
</dbReference>
<feature type="domain" description="Protein kinase" evidence="3">
    <location>
        <begin position="128"/>
        <end position="457"/>
    </location>
</feature>
<comment type="caution">
    <text evidence="4">The sequence shown here is derived from an EMBL/GenBank/DDBJ whole genome shotgun (WGS) entry which is preliminary data.</text>
</comment>